<dbReference type="InterPro" id="IPR012338">
    <property type="entry name" value="Beta-lactam/transpept-like"/>
</dbReference>
<feature type="compositionally biased region" description="Low complexity" evidence="3">
    <location>
        <begin position="139"/>
        <end position="152"/>
    </location>
</feature>
<dbReference type="AlphaFoldDB" id="A0A060BZY3"/>
<protein>
    <submittedName>
        <fullName evidence="5">CAZy families GT51 protein</fullName>
    </submittedName>
</protein>
<dbReference type="GO" id="GO:0030288">
    <property type="term" value="C:outer membrane-bounded periplasmic space"/>
    <property type="evidence" value="ECO:0007669"/>
    <property type="project" value="TreeGrafter"/>
</dbReference>
<dbReference type="PANTHER" id="PTHR32282">
    <property type="entry name" value="BINDING PROTEIN TRANSPEPTIDASE, PUTATIVE-RELATED"/>
    <property type="match status" value="1"/>
</dbReference>
<dbReference type="GO" id="GO:0008955">
    <property type="term" value="F:peptidoglycan glycosyltransferase activity"/>
    <property type="evidence" value="ECO:0007669"/>
    <property type="project" value="TreeGrafter"/>
</dbReference>
<organism evidence="5">
    <name type="scientific">uncultured Acidovorax sp</name>
    <dbReference type="NCBI Taxonomy" id="158751"/>
    <lineage>
        <taxon>Bacteria</taxon>
        <taxon>Pseudomonadati</taxon>
        <taxon>Pseudomonadota</taxon>
        <taxon>Betaproteobacteria</taxon>
        <taxon>Burkholderiales</taxon>
        <taxon>Comamonadaceae</taxon>
        <taxon>Acidovorax</taxon>
        <taxon>environmental samples</taxon>
    </lineage>
</organism>
<reference evidence="5" key="1">
    <citation type="journal article" date="2013" name="Environ. Microbiol.">
        <title>Seasonally variable intestinal metagenomes of the red palm weevil (Rhynchophorus ferrugineus).</title>
        <authorList>
            <person name="Jia S."/>
            <person name="Zhang X."/>
            <person name="Zhang G."/>
            <person name="Yin A."/>
            <person name="Zhang S."/>
            <person name="Li F."/>
            <person name="Wang L."/>
            <person name="Zhao D."/>
            <person name="Yun Q."/>
            <person name="Tala"/>
            <person name="Wang J."/>
            <person name="Sun G."/>
            <person name="Baabdullah M."/>
            <person name="Yu X."/>
            <person name="Hu S."/>
            <person name="Al-Mssallem I.S."/>
            <person name="Yu J."/>
        </authorList>
    </citation>
    <scope>NUCLEOTIDE SEQUENCE</scope>
</reference>
<dbReference type="InterPro" id="IPR050396">
    <property type="entry name" value="Glycosyltr_51/Transpeptidase"/>
</dbReference>
<dbReference type="InterPro" id="IPR001460">
    <property type="entry name" value="PCN-bd_Tpept"/>
</dbReference>
<name>A0A060BZY3_9BURK</name>
<feature type="non-terminal residue" evidence="5">
    <location>
        <position position="166"/>
    </location>
</feature>
<dbReference type="SUPFAM" id="SSF56601">
    <property type="entry name" value="beta-lactamase/transpeptidase-like"/>
    <property type="match status" value="1"/>
</dbReference>
<dbReference type="PANTHER" id="PTHR32282:SF15">
    <property type="entry name" value="PENICILLIN-BINDING PROTEIN 1C"/>
    <property type="match status" value="1"/>
</dbReference>
<keyword evidence="2" id="KW-0808">Transferase</keyword>
<feature type="domain" description="Penicillin-binding protein transpeptidase" evidence="4">
    <location>
        <begin position="66"/>
        <end position="150"/>
    </location>
</feature>
<sequence length="166" mass="17026">RAFDPSAGIAPHAARQVLRAQAAAAGNAGMVPRRIVSTLDAGLQALAQATLAQHLRELKGRNVSDGAVVVLDNASGDVLAYVGSSGPLSAAAEVDAAAAPRQPGSTLKPLLYAQAIAERRLTAASLLHDAPTDIATQGASTSRRTTTATSRAGYRPAPRWLRRSTG</sequence>
<feature type="region of interest" description="Disordered" evidence="3">
    <location>
        <begin position="136"/>
        <end position="166"/>
    </location>
</feature>
<evidence type="ECO:0000256" key="1">
    <source>
        <dbReference type="ARBA" id="ARBA00022676"/>
    </source>
</evidence>
<evidence type="ECO:0000256" key="2">
    <source>
        <dbReference type="ARBA" id="ARBA00022679"/>
    </source>
</evidence>
<dbReference type="Gene3D" id="3.40.710.10">
    <property type="entry name" value="DD-peptidase/beta-lactamase superfamily"/>
    <property type="match status" value="1"/>
</dbReference>
<dbReference type="Pfam" id="PF00905">
    <property type="entry name" value="Transpeptidase"/>
    <property type="match status" value="1"/>
</dbReference>
<evidence type="ECO:0000259" key="4">
    <source>
        <dbReference type="Pfam" id="PF00905"/>
    </source>
</evidence>
<proteinExistence type="predicted"/>
<dbReference type="GO" id="GO:0009252">
    <property type="term" value="P:peptidoglycan biosynthetic process"/>
    <property type="evidence" value="ECO:0007669"/>
    <property type="project" value="TreeGrafter"/>
</dbReference>
<dbReference type="GO" id="GO:0008658">
    <property type="term" value="F:penicillin binding"/>
    <property type="evidence" value="ECO:0007669"/>
    <property type="project" value="InterPro"/>
</dbReference>
<evidence type="ECO:0000313" key="5">
    <source>
        <dbReference type="EMBL" id="AIA89963.1"/>
    </source>
</evidence>
<evidence type="ECO:0000256" key="3">
    <source>
        <dbReference type="SAM" id="MobiDB-lite"/>
    </source>
</evidence>
<accession>A0A060BZY3</accession>
<feature type="non-terminal residue" evidence="5">
    <location>
        <position position="1"/>
    </location>
</feature>
<keyword evidence="1" id="KW-0328">Glycosyltransferase</keyword>
<dbReference type="EMBL" id="KF122666">
    <property type="protein sequence ID" value="AIA89963.1"/>
    <property type="molecule type" value="Genomic_DNA"/>
</dbReference>